<dbReference type="InterPro" id="IPR027417">
    <property type="entry name" value="P-loop_NTPase"/>
</dbReference>
<evidence type="ECO:0008006" key="6">
    <source>
        <dbReference type="Google" id="ProtNLM"/>
    </source>
</evidence>
<evidence type="ECO:0000256" key="1">
    <source>
        <dbReference type="RuleBase" id="RU003651"/>
    </source>
</evidence>
<dbReference type="Pfam" id="PF25568">
    <property type="entry name" value="AAA_lid_At3g28540"/>
    <property type="match status" value="1"/>
</dbReference>
<dbReference type="Pfam" id="PF00004">
    <property type="entry name" value="AAA"/>
    <property type="match status" value="1"/>
</dbReference>
<dbReference type="Gramene" id="TuG1812S0000443800.01.T01">
    <property type="protein sequence ID" value="TuG1812S0000443800.01.T01"/>
    <property type="gene ID" value="TuG1812S0000443800.01"/>
</dbReference>
<reference evidence="5" key="1">
    <citation type="journal article" date="2013" name="Nature">
        <title>Draft genome of the wheat A-genome progenitor Triticum urartu.</title>
        <authorList>
            <person name="Ling H.Q."/>
            <person name="Zhao S."/>
            <person name="Liu D."/>
            <person name="Wang J."/>
            <person name="Sun H."/>
            <person name="Zhang C."/>
            <person name="Fan H."/>
            <person name="Li D."/>
            <person name="Dong L."/>
            <person name="Tao Y."/>
            <person name="Gao C."/>
            <person name="Wu H."/>
            <person name="Li Y."/>
            <person name="Cui Y."/>
            <person name="Guo X."/>
            <person name="Zheng S."/>
            <person name="Wang B."/>
            <person name="Yu K."/>
            <person name="Liang Q."/>
            <person name="Yang W."/>
            <person name="Lou X."/>
            <person name="Chen J."/>
            <person name="Feng M."/>
            <person name="Jian J."/>
            <person name="Zhang X."/>
            <person name="Luo G."/>
            <person name="Jiang Y."/>
            <person name="Liu J."/>
            <person name="Wang Z."/>
            <person name="Sha Y."/>
            <person name="Zhang B."/>
            <person name="Wu H."/>
            <person name="Tang D."/>
            <person name="Shen Q."/>
            <person name="Xue P."/>
            <person name="Zou S."/>
            <person name="Wang X."/>
            <person name="Liu X."/>
            <person name="Wang F."/>
            <person name="Yang Y."/>
            <person name="An X."/>
            <person name="Dong Z."/>
            <person name="Zhang K."/>
            <person name="Zhang X."/>
            <person name="Luo M.C."/>
            <person name="Dvorak J."/>
            <person name="Tong Y."/>
            <person name="Wang J."/>
            <person name="Yang H."/>
            <person name="Li Z."/>
            <person name="Wang D."/>
            <person name="Zhang A."/>
            <person name="Wang J."/>
        </authorList>
    </citation>
    <scope>NUCLEOTIDE SEQUENCE</scope>
    <source>
        <strain evidence="5">cv. G1812</strain>
    </source>
</reference>
<comment type="similarity">
    <text evidence="1">Belongs to the AAA ATPase family.</text>
</comment>
<organism evidence="4 5">
    <name type="scientific">Triticum urartu</name>
    <name type="common">Red wild einkorn</name>
    <name type="synonym">Crithodium urartu</name>
    <dbReference type="NCBI Taxonomy" id="4572"/>
    <lineage>
        <taxon>Eukaryota</taxon>
        <taxon>Viridiplantae</taxon>
        <taxon>Streptophyta</taxon>
        <taxon>Embryophyta</taxon>
        <taxon>Tracheophyta</taxon>
        <taxon>Spermatophyta</taxon>
        <taxon>Magnoliopsida</taxon>
        <taxon>Liliopsida</taxon>
        <taxon>Poales</taxon>
        <taxon>Poaceae</taxon>
        <taxon>BOP clade</taxon>
        <taxon>Pooideae</taxon>
        <taxon>Triticodae</taxon>
        <taxon>Triticeae</taxon>
        <taxon>Triticinae</taxon>
        <taxon>Triticum</taxon>
    </lineage>
</organism>
<dbReference type="InterPro" id="IPR003959">
    <property type="entry name" value="ATPase_AAA_core"/>
</dbReference>
<evidence type="ECO:0000313" key="5">
    <source>
        <dbReference type="Proteomes" id="UP000015106"/>
    </source>
</evidence>
<dbReference type="PANTHER" id="PTHR23070">
    <property type="entry name" value="BCS1 AAA-TYPE ATPASE"/>
    <property type="match status" value="1"/>
</dbReference>
<proteinExistence type="inferred from homology"/>
<dbReference type="InterPro" id="IPR003960">
    <property type="entry name" value="ATPase_AAA_CS"/>
</dbReference>
<evidence type="ECO:0000313" key="4">
    <source>
        <dbReference type="EnsemblPlants" id="TuG1812S0000443800.01.T01"/>
    </source>
</evidence>
<protein>
    <recommendedName>
        <fullName evidence="6">ATPase AAA-type core domain-containing protein</fullName>
    </recommendedName>
</protein>
<keyword evidence="5" id="KW-1185">Reference proteome</keyword>
<dbReference type="PROSITE" id="PS00674">
    <property type="entry name" value="AAA"/>
    <property type="match status" value="1"/>
</dbReference>
<dbReference type="InterPro" id="IPR058017">
    <property type="entry name" value="At3g28540-like_C"/>
</dbReference>
<dbReference type="Gene3D" id="3.40.50.300">
    <property type="entry name" value="P-loop containing nucleotide triphosphate hydrolases"/>
    <property type="match status" value="1"/>
</dbReference>
<dbReference type="GO" id="GO:0016887">
    <property type="term" value="F:ATP hydrolysis activity"/>
    <property type="evidence" value="ECO:0007669"/>
    <property type="project" value="InterPro"/>
</dbReference>
<reference evidence="4" key="2">
    <citation type="submission" date="2022-06" db="UniProtKB">
        <authorList>
            <consortium name="EnsemblPlants"/>
        </authorList>
    </citation>
    <scope>IDENTIFICATION</scope>
</reference>
<keyword evidence="1" id="KW-0067">ATP-binding</keyword>
<keyword evidence="1" id="KW-0547">Nucleotide-binding</keyword>
<dbReference type="EnsemblPlants" id="TuG1812S0000443800.01.T01">
    <property type="protein sequence ID" value="TuG1812S0000443800.01.T01"/>
    <property type="gene ID" value="TuG1812S0000443800.01"/>
</dbReference>
<sequence length="104" mass="12000">MLSCLLNFIDGLSASVRERIIIFTTNQKEKMDPALIREGRMDKQIEMSYCLFEGFKVLAKNYLDVVEHGLFGEIQRLLEETDMLPTDVADNLMPMSTKKKRDPN</sequence>
<dbReference type="AlphaFoldDB" id="A0A8R7RAA3"/>
<dbReference type="InterPro" id="IPR050747">
    <property type="entry name" value="Mitochondrial_chaperone_BCS1"/>
</dbReference>
<name>A0A8R7RAA3_TRIUA</name>
<dbReference type="Gene3D" id="6.10.280.40">
    <property type="match status" value="1"/>
</dbReference>
<accession>A0A8R7RAA3</accession>
<feature type="domain" description="AAA+ ATPase At3g28540-like C-terminal" evidence="3">
    <location>
        <begin position="50"/>
        <end position="100"/>
    </location>
</feature>
<feature type="domain" description="ATPase AAA-type core" evidence="2">
    <location>
        <begin position="3"/>
        <end position="48"/>
    </location>
</feature>
<dbReference type="SUPFAM" id="SSF52540">
    <property type="entry name" value="P-loop containing nucleoside triphosphate hydrolases"/>
    <property type="match status" value="1"/>
</dbReference>
<dbReference type="Proteomes" id="UP000015106">
    <property type="component" value="Unassembled WGS sequence"/>
</dbReference>
<dbReference type="GO" id="GO:0005524">
    <property type="term" value="F:ATP binding"/>
    <property type="evidence" value="ECO:0007669"/>
    <property type="project" value="UniProtKB-KW"/>
</dbReference>
<evidence type="ECO:0000259" key="2">
    <source>
        <dbReference type="Pfam" id="PF00004"/>
    </source>
</evidence>
<evidence type="ECO:0000259" key="3">
    <source>
        <dbReference type="Pfam" id="PF25568"/>
    </source>
</evidence>